<feature type="domain" description="RNA polymerase sigma factor 70 region 4 type 2" evidence="8">
    <location>
        <begin position="127"/>
        <end position="179"/>
    </location>
</feature>
<dbReference type="Proteomes" id="UP001589894">
    <property type="component" value="Unassembled WGS sequence"/>
</dbReference>
<evidence type="ECO:0000259" key="7">
    <source>
        <dbReference type="Pfam" id="PF04542"/>
    </source>
</evidence>
<dbReference type="PANTHER" id="PTHR43133:SF50">
    <property type="entry name" value="ECF RNA POLYMERASE SIGMA FACTOR SIGM"/>
    <property type="match status" value="1"/>
</dbReference>
<keyword evidence="5" id="KW-0804">Transcription</keyword>
<proteinExistence type="inferred from homology"/>
<keyword evidence="4" id="KW-0238">DNA-binding</keyword>
<dbReference type="InterPro" id="IPR014284">
    <property type="entry name" value="RNA_pol_sigma-70_dom"/>
</dbReference>
<dbReference type="Gene3D" id="1.10.10.10">
    <property type="entry name" value="Winged helix-like DNA-binding domain superfamily/Winged helix DNA-binding domain"/>
    <property type="match status" value="1"/>
</dbReference>
<reference evidence="9 10" key="1">
    <citation type="submission" date="2024-09" db="EMBL/GenBank/DDBJ databases">
        <authorList>
            <person name="Sun Q."/>
            <person name="Mori K."/>
        </authorList>
    </citation>
    <scope>NUCLEOTIDE SEQUENCE [LARGE SCALE GENOMIC DNA]</scope>
    <source>
        <strain evidence="9 10">TBRC 2205</strain>
    </source>
</reference>
<keyword evidence="2" id="KW-0805">Transcription regulation</keyword>
<dbReference type="InterPro" id="IPR013249">
    <property type="entry name" value="RNA_pol_sigma70_r4_t2"/>
</dbReference>
<keyword evidence="10" id="KW-1185">Reference proteome</keyword>
<evidence type="ECO:0000256" key="4">
    <source>
        <dbReference type="ARBA" id="ARBA00023125"/>
    </source>
</evidence>
<evidence type="ECO:0000256" key="3">
    <source>
        <dbReference type="ARBA" id="ARBA00023082"/>
    </source>
</evidence>
<comment type="caution">
    <text evidence="9">The sequence shown here is derived from an EMBL/GenBank/DDBJ whole genome shotgun (WGS) entry which is preliminary data.</text>
</comment>
<accession>A0ABV6NRZ4</accession>
<feature type="domain" description="RNA polymerase sigma-70 region 2" evidence="7">
    <location>
        <begin position="40"/>
        <end position="105"/>
    </location>
</feature>
<dbReference type="SUPFAM" id="SSF88659">
    <property type="entry name" value="Sigma3 and sigma4 domains of RNA polymerase sigma factors"/>
    <property type="match status" value="1"/>
</dbReference>
<evidence type="ECO:0000256" key="1">
    <source>
        <dbReference type="ARBA" id="ARBA00010641"/>
    </source>
</evidence>
<comment type="similarity">
    <text evidence="1">Belongs to the sigma-70 factor family. ECF subfamily.</text>
</comment>
<evidence type="ECO:0000313" key="10">
    <source>
        <dbReference type="Proteomes" id="UP001589894"/>
    </source>
</evidence>
<evidence type="ECO:0000313" key="9">
    <source>
        <dbReference type="EMBL" id="MFC0562853.1"/>
    </source>
</evidence>
<dbReference type="EMBL" id="JBHLUE010000001">
    <property type="protein sequence ID" value="MFC0562853.1"/>
    <property type="molecule type" value="Genomic_DNA"/>
</dbReference>
<dbReference type="Pfam" id="PF08281">
    <property type="entry name" value="Sigma70_r4_2"/>
    <property type="match status" value="1"/>
</dbReference>
<evidence type="ECO:0000256" key="2">
    <source>
        <dbReference type="ARBA" id="ARBA00023015"/>
    </source>
</evidence>
<dbReference type="InterPro" id="IPR036388">
    <property type="entry name" value="WH-like_DNA-bd_sf"/>
</dbReference>
<dbReference type="PANTHER" id="PTHR43133">
    <property type="entry name" value="RNA POLYMERASE ECF-TYPE SIGMA FACTO"/>
    <property type="match status" value="1"/>
</dbReference>
<dbReference type="RefSeq" id="WP_377334835.1">
    <property type="nucleotide sequence ID" value="NZ_JBHLUE010000001.1"/>
</dbReference>
<feature type="compositionally biased region" description="Basic and acidic residues" evidence="6">
    <location>
        <begin position="1"/>
        <end position="10"/>
    </location>
</feature>
<dbReference type="NCBIfam" id="TIGR02937">
    <property type="entry name" value="sigma70-ECF"/>
    <property type="match status" value="1"/>
</dbReference>
<dbReference type="InterPro" id="IPR039425">
    <property type="entry name" value="RNA_pol_sigma-70-like"/>
</dbReference>
<feature type="region of interest" description="Disordered" evidence="6">
    <location>
        <begin position="1"/>
        <end position="26"/>
    </location>
</feature>
<organism evidence="9 10">
    <name type="scientific">Plantactinospora siamensis</name>
    <dbReference type="NCBI Taxonomy" id="555372"/>
    <lineage>
        <taxon>Bacteria</taxon>
        <taxon>Bacillati</taxon>
        <taxon>Actinomycetota</taxon>
        <taxon>Actinomycetes</taxon>
        <taxon>Micromonosporales</taxon>
        <taxon>Micromonosporaceae</taxon>
        <taxon>Plantactinospora</taxon>
    </lineage>
</organism>
<gene>
    <name evidence="9" type="ORF">ACFFHU_01505</name>
</gene>
<dbReference type="Gene3D" id="1.10.1740.10">
    <property type="match status" value="1"/>
</dbReference>
<evidence type="ECO:0000256" key="6">
    <source>
        <dbReference type="SAM" id="MobiDB-lite"/>
    </source>
</evidence>
<sequence>MTVTADRDRGGPPSAGDPPALDHLPAQPARAPEISFDEFYHAHFRSLTVQLYGYTGDLQQAQDLAQEAFCRAFARWSAVVGFDDPVAWVRRVAWNLATSRWRRLRTAQNYLRRQREEHVAGPTPDRVALATALATLPANHRRAVVLHHLADIPVAEIALQEGVAEGTVKSWLHRGRAALAAQLTEHTEEQRHA</sequence>
<dbReference type="InterPro" id="IPR013324">
    <property type="entry name" value="RNA_pol_sigma_r3/r4-like"/>
</dbReference>
<dbReference type="Pfam" id="PF04542">
    <property type="entry name" value="Sigma70_r2"/>
    <property type="match status" value="1"/>
</dbReference>
<dbReference type="SUPFAM" id="SSF88946">
    <property type="entry name" value="Sigma2 domain of RNA polymerase sigma factors"/>
    <property type="match status" value="1"/>
</dbReference>
<dbReference type="InterPro" id="IPR007627">
    <property type="entry name" value="RNA_pol_sigma70_r2"/>
</dbReference>
<dbReference type="CDD" id="cd06171">
    <property type="entry name" value="Sigma70_r4"/>
    <property type="match status" value="1"/>
</dbReference>
<evidence type="ECO:0000256" key="5">
    <source>
        <dbReference type="ARBA" id="ARBA00023163"/>
    </source>
</evidence>
<name>A0ABV6NRZ4_9ACTN</name>
<evidence type="ECO:0000259" key="8">
    <source>
        <dbReference type="Pfam" id="PF08281"/>
    </source>
</evidence>
<keyword evidence="3" id="KW-0731">Sigma factor</keyword>
<protein>
    <submittedName>
        <fullName evidence="9">SigE family RNA polymerase sigma factor</fullName>
    </submittedName>
</protein>
<dbReference type="InterPro" id="IPR013325">
    <property type="entry name" value="RNA_pol_sigma_r2"/>
</dbReference>